<proteinExistence type="predicted"/>
<reference evidence="1" key="1">
    <citation type="submission" date="2021-02" db="EMBL/GenBank/DDBJ databases">
        <title>Taxonomy, biology and ecology of Rhodococcus bacteria occurring in California pistachio and other woody hosts as revealed by genome sequence analyses.</title>
        <authorList>
            <person name="Riely B."/>
            <person name="Gai Y."/>
        </authorList>
    </citation>
    <scope>NUCLEOTIDE SEQUENCE</scope>
    <source>
        <strain evidence="1">BP-295</strain>
    </source>
</reference>
<dbReference type="AlphaFoldDB" id="A0AAW4GAB5"/>
<accession>A0AAW4GAB5</accession>
<gene>
    <name evidence="1" type="ORF">JTZ10_20105</name>
</gene>
<name>A0AAW4GAB5_GORRU</name>
<evidence type="ECO:0000313" key="2">
    <source>
        <dbReference type="Proteomes" id="UP001195196"/>
    </source>
</evidence>
<dbReference type="Proteomes" id="UP001195196">
    <property type="component" value="Unassembled WGS sequence"/>
</dbReference>
<protein>
    <submittedName>
        <fullName evidence="1">Uncharacterized protein</fullName>
    </submittedName>
</protein>
<evidence type="ECO:0000313" key="1">
    <source>
        <dbReference type="EMBL" id="MBM7280055.1"/>
    </source>
</evidence>
<dbReference type="RefSeq" id="WP_204718755.1">
    <property type="nucleotide sequence ID" value="NZ_JAFFGU010000014.1"/>
</dbReference>
<dbReference type="EMBL" id="JAFFGU010000014">
    <property type="protein sequence ID" value="MBM7280055.1"/>
    <property type="molecule type" value="Genomic_DNA"/>
</dbReference>
<sequence length="50" mass="5307">MSPTIPVICHVDDELAEANPGRALLDTWLDALPGVGENVTRPDPQPALNS</sequence>
<comment type="caution">
    <text evidence="1">The sequence shown here is derived from an EMBL/GenBank/DDBJ whole genome shotgun (WGS) entry which is preliminary data.</text>
</comment>
<organism evidence="1 2">
    <name type="scientific">Gordonia rubripertincta</name>
    <name type="common">Rhodococcus corallinus</name>
    <dbReference type="NCBI Taxonomy" id="36822"/>
    <lineage>
        <taxon>Bacteria</taxon>
        <taxon>Bacillati</taxon>
        <taxon>Actinomycetota</taxon>
        <taxon>Actinomycetes</taxon>
        <taxon>Mycobacteriales</taxon>
        <taxon>Gordoniaceae</taxon>
        <taxon>Gordonia</taxon>
    </lineage>
</organism>